<evidence type="ECO:0000313" key="3">
    <source>
        <dbReference type="EMBL" id="KDR77902.1"/>
    </source>
</evidence>
<organism evidence="3 4">
    <name type="scientific">Galerina marginata (strain CBS 339.88)</name>
    <dbReference type="NCBI Taxonomy" id="685588"/>
    <lineage>
        <taxon>Eukaryota</taxon>
        <taxon>Fungi</taxon>
        <taxon>Dikarya</taxon>
        <taxon>Basidiomycota</taxon>
        <taxon>Agaricomycotina</taxon>
        <taxon>Agaricomycetes</taxon>
        <taxon>Agaricomycetidae</taxon>
        <taxon>Agaricales</taxon>
        <taxon>Agaricineae</taxon>
        <taxon>Strophariaceae</taxon>
        <taxon>Galerina</taxon>
    </lineage>
</organism>
<reference evidence="4" key="1">
    <citation type="journal article" date="2014" name="Proc. Natl. Acad. Sci. U.S.A.">
        <title>Extensive sampling of basidiomycete genomes demonstrates inadequacy of the white-rot/brown-rot paradigm for wood decay fungi.</title>
        <authorList>
            <person name="Riley R."/>
            <person name="Salamov A.A."/>
            <person name="Brown D.W."/>
            <person name="Nagy L.G."/>
            <person name="Floudas D."/>
            <person name="Held B.W."/>
            <person name="Levasseur A."/>
            <person name="Lombard V."/>
            <person name="Morin E."/>
            <person name="Otillar R."/>
            <person name="Lindquist E.A."/>
            <person name="Sun H."/>
            <person name="LaButti K.M."/>
            <person name="Schmutz J."/>
            <person name="Jabbour D."/>
            <person name="Luo H."/>
            <person name="Baker S.E."/>
            <person name="Pisabarro A.G."/>
            <person name="Walton J.D."/>
            <person name="Blanchette R.A."/>
            <person name="Henrissat B."/>
            <person name="Martin F."/>
            <person name="Cullen D."/>
            <person name="Hibbett D.S."/>
            <person name="Grigoriev I.V."/>
        </authorList>
    </citation>
    <scope>NUCLEOTIDE SEQUENCE [LARGE SCALE GENOMIC DNA]</scope>
    <source>
        <strain evidence="4">CBS 339.88</strain>
    </source>
</reference>
<dbReference type="OrthoDB" id="3149508at2759"/>
<evidence type="ECO:0000259" key="2">
    <source>
        <dbReference type="Pfam" id="PF18803"/>
    </source>
</evidence>
<dbReference type="Proteomes" id="UP000027222">
    <property type="component" value="Unassembled WGS sequence"/>
</dbReference>
<sequence length="620" mass="70634">MKRSFKTHAKEVQDARAAAEGRVVEHDSSRYGEWTTIIGSSTGSSTGSFTAALPMPPQPLVVTLPLPPPIATLSLDDVHSTSEACSTGNPPSTKKTQSSKLLQQFQDAVPKLLDLIFEEEADARVGEACACGDGAKRTTRCCDCLCYEISCSNCFINAHRNLPTHWAEVWDFDQGFFIRHDIAMLRDDIASINLGHYGQPCHSVHATLNIFEIVDTNGIHKTKIRFCTCRGSAERMEQLMRAQLFPATIVQPTMAFTFRVLRQFHIHHLEGKVSAHDFIGALRHLSDNMFPQRISDPSPQFRLVMRIWRFLTATKRQGQAHNIDAVISHRREGNLVVHCPCCLEPHVNMEPGWERTPPHLRHLNQTQYTADGNHHSNKYSKNTDPDDVSLCDGKAYFPNEAEYREYIRNLPNTAPEKTPCDHLNALNKQNRKKFRNMDITGIVNIQCSHIFIKSTVDLQLGEKFANTDYALSHAICHMKRVGMTPSNDDLKFITDCDHLFSYDISCGFCINAVKRFRENFPDEADFIDNIRWLIPLVHVQNHKDNCTYQYSSAYIEGACHFQGETAEMPWVELNQLAPQTRQMNNGHRQDTIIDHHSYWNWMKTSNIGSYRQFFLPCAQR</sequence>
<gene>
    <name evidence="3" type="ORF">GALMADRAFT_1293237</name>
</gene>
<evidence type="ECO:0000313" key="4">
    <source>
        <dbReference type="Proteomes" id="UP000027222"/>
    </source>
</evidence>
<dbReference type="STRING" id="685588.A0A067T6C8"/>
<dbReference type="Pfam" id="PF18803">
    <property type="entry name" value="CxC2"/>
    <property type="match status" value="1"/>
</dbReference>
<dbReference type="Pfam" id="PF18758">
    <property type="entry name" value="KDZ"/>
    <property type="match status" value="1"/>
</dbReference>
<dbReference type="InterPro" id="IPR041457">
    <property type="entry name" value="CxC2_KDZ-assoc"/>
</dbReference>
<name>A0A067T6C8_GALM3</name>
<feature type="compositionally biased region" description="Basic and acidic residues" evidence="1">
    <location>
        <begin position="8"/>
        <end position="21"/>
    </location>
</feature>
<proteinExistence type="predicted"/>
<keyword evidence="4" id="KW-1185">Reference proteome</keyword>
<dbReference type="HOGENOM" id="CLU_003703_12_3_1"/>
<protein>
    <recommendedName>
        <fullName evidence="2">CxC2-like cysteine cluster KDZ transposase-associated domain-containing protein</fullName>
    </recommendedName>
</protein>
<dbReference type="InterPro" id="IPR040521">
    <property type="entry name" value="KDZ"/>
</dbReference>
<feature type="region of interest" description="Disordered" evidence="1">
    <location>
        <begin position="1"/>
        <end position="21"/>
    </location>
</feature>
<dbReference type="EMBL" id="KL142375">
    <property type="protein sequence ID" value="KDR77902.1"/>
    <property type="molecule type" value="Genomic_DNA"/>
</dbReference>
<accession>A0A067T6C8</accession>
<feature type="domain" description="CxC2-like cysteine cluster KDZ transposase-associated" evidence="2">
    <location>
        <begin position="191"/>
        <end position="289"/>
    </location>
</feature>
<evidence type="ECO:0000256" key="1">
    <source>
        <dbReference type="SAM" id="MobiDB-lite"/>
    </source>
</evidence>
<dbReference type="AlphaFoldDB" id="A0A067T6C8"/>